<dbReference type="PANTHER" id="PTHR33406:SF12">
    <property type="entry name" value="BLR2997 PROTEIN"/>
    <property type="match status" value="1"/>
</dbReference>
<name>A0A8J6P6J1_9BACT</name>
<feature type="transmembrane region" description="Helical" evidence="6">
    <location>
        <begin position="701"/>
        <end position="721"/>
    </location>
</feature>
<evidence type="ECO:0000313" key="8">
    <source>
        <dbReference type="EMBL" id="MBC8433602.1"/>
    </source>
</evidence>
<evidence type="ECO:0000256" key="2">
    <source>
        <dbReference type="ARBA" id="ARBA00022475"/>
    </source>
</evidence>
<evidence type="ECO:0000256" key="1">
    <source>
        <dbReference type="ARBA" id="ARBA00004651"/>
    </source>
</evidence>
<dbReference type="AlphaFoldDB" id="A0A8J6P6J1"/>
<keyword evidence="2" id="KW-1003">Cell membrane</keyword>
<dbReference type="GO" id="GO:0005886">
    <property type="term" value="C:plasma membrane"/>
    <property type="evidence" value="ECO:0007669"/>
    <property type="project" value="UniProtKB-SubCell"/>
</dbReference>
<feature type="transmembrane region" description="Helical" evidence="6">
    <location>
        <begin position="727"/>
        <end position="745"/>
    </location>
</feature>
<protein>
    <submittedName>
        <fullName evidence="8">MMPL family transporter</fullName>
    </submittedName>
</protein>
<comment type="subcellular location">
    <subcellularLocation>
        <location evidence="1">Cell membrane</location>
        <topology evidence="1">Multi-pass membrane protein</topology>
    </subcellularLocation>
</comment>
<dbReference type="EMBL" id="JACNIG010000311">
    <property type="protein sequence ID" value="MBC8433602.1"/>
    <property type="molecule type" value="Genomic_DNA"/>
</dbReference>
<feature type="transmembrane region" description="Helical" evidence="6">
    <location>
        <begin position="291"/>
        <end position="311"/>
    </location>
</feature>
<dbReference type="Gene3D" id="1.20.1640.10">
    <property type="entry name" value="Multidrug efflux transporter AcrB transmembrane domain"/>
    <property type="match status" value="2"/>
</dbReference>
<dbReference type="PROSITE" id="PS50156">
    <property type="entry name" value="SSD"/>
    <property type="match status" value="1"/>
</dbReference>
<feature type="transmembrane region" description="Helical" evidence="6">
    <location>
        <begin position="396"/>
        <end position="418"/>
    </location>
</feature>
<dbReference type="SUPFAM" id="SSF82866">
    <property type="entry name" value="Multidrug efflux transporter AcrB transmembrane domain"/>
    <property type="match status" value="2"/>
</dbReference>
<comment type="caution">
    <text evidence="8">The sequence shown here is derived from an EMBL/GenBank/DDBJ whole genome shotgun (WGS) entry which is preliminary data.</text>
</comment>
<keyword evidence="5 6" id="KW-0472">Membrane</keyword>
<feature type="transmembrane region" description="Helical" evidence="6">
    <location>
        <begin position="367"/>
        <end position="390"/>
    </location>
</feature>
<feature type="transmembrane region" description="Helical" evidence="6">
    <location>
        <begin position="317"/>
        <end position="338"/>
    </location>
</feature>
<feature type="transmembrane region" description="Helical" evidence="6">
    <location>
        <begin position="266"/>
        <end position="284"/>
    </location>
</feature>
<keyword evidence="4 6" id="KW-1133">Transmembrane helix</keyword>
<dbReference type="Pfam" id="PF03176">
    <property type="entry name" value="MMPL"/>
    <property type="match status" value="2"/>
</dbReference>
<sequence>MAKLNTLPELFFDKVILRRPQLVICCILIVVAFLGYKAKDFRLDASAETLIIENDRDLNYSRQIDARYGVQDFLLLSYTPRDDLFSDKVLADLERLQNELLQLERVSSVVSILNVPLLKSPPVPIKELTDNIQTLQSPTVDRKLARIEFSQSPLYQNLLVSTDLKTTALQITFPVDEIYQDLLARRNGLREKQATGTLSAAETAEFKNASKKLQKHRDRMKQNRHQDITAIRGIMDKYRQDAELFLGGVSMIADDLVSFIKSDLKIFGLGVLFFLIITLGIIFLKIRWVILPLLCCAFSAISMMGLLGLFGWEVTVISSNFISLQLIITMAITIHLIVRYRELHFINPETEQRKLVLDTLRLMLKPCLYAALTTMAGFGSLLLCDILPVIAFGWMMIGGITVSLILTFLLFPAVLMLLRKGIPPTGRSQRFALTSFLAEFTEARGGLILAISGIILIVGAIGISRLVVENSFIDYFKDTTEIYQGMKVIDQKLGGTTSMDVIVDLVEPETSAGTVALESDGDSNDKFNEFDEFDKTEDQDKYWFTSDKMAVVKKVHQYLESLPETGKVVSLATLLMIAEDLNDGKPLDNFKLALLYSEIPEKFKKSLSAYVSVEHNQVRFLARVRDSDKSLQRNKLLQQIRHDLTCKLGIKPEHFKLSGMLILYNNMLQSLFQSQILTIGFVVLALMGMVLILFKSLKISLIAMAPNLLSVATVLGVMGWIGIPLDIMTITIAAISLGIAVDDTIHYIHRFKHEFNVDRNYINTMHRCHGSIGHAMYYTSVTIIIGFSILVLSNFIPSIYFGLLTGLAMLIALIAALTLLPQLIVVFKPFGLENGGDQSI</sequence>
<evidence type="ECO:0000256" key="6">
    <source>
        <dbReference type="SAM" id="Phobius"/>
    </source>
</evidence>
<feature type="transmembrane region" description="Helical" evidence="6">
    <location>
        <begin position="799"/>
        <end position="820"/>
    </location>
</feature>
<dbReference type="PANTHER" id="PTHR33406">
    <property type="entry name" value="MEMBRANE PROTEIN MJ1562-RELATED"/>
    <property type="match status" value="1"/>
</dbReference>
<dbReference type="InterPro" id="IPR050545">
    <property type="entry name" value="Mycobact_MmpL"/>
</dbReference>
<feature type="transmembrane region" description="Helical" evidence="6">
    <location>
        <begin position="676"/>
        <end position="694"/>
    </location>
</feature>
<gene>
    <name evidence="8" type="ORF">H8D96_16970</name>
</gene>
<dbReference type="InterPro" id="IPR000731">
    <property type="entry name" value="SSD"/>
</dbReference>
<evidence type="ECO:0000313" key="9">
    <source>
        <dbReference type="Proteomes" id="UP000605201"/>
    </source>
</evidence>
<reference evidence="8 9" key="1">
    <citation type="submission" date="2020-08" db="EMBL/GenBank/DDBJ databases">
        <title>Bridging the membrane lipid divide: bacteria of the FCB group superphylum have the potential to synthesize archaeal ether lipids.</title>
        <authorList>
            <person name="Villanueva L."/>
            <person name="Von Meijenfeldt F.A.B."/>
            <person name="Westbye A.B."/>
            <person name="Yadav S."/>
            <person name="Hopmans E.C."/>
            <person name="Dutilh B.E."/>
            <person name="Sinninghe Damste J.S."/>
        </authorList>
    </citation>
    <scope>NUCLEOTIDE SEQUENCE [LARGE SCALE GENOMIC DNA]</scope>
    <source>
        <strain evidence="8">NIOZ-UU17</strain>
    </source>
</reference>
<feature type="transmembrane region" description="Helical" evidence="6">
    <location>
        <begin position="447"/>
        <end position="468"/>
    </location>
</feature>
<feature type="domain" description="SSD" evidence="7">
    <location>
        <begin position="699"/>
        <end position="826"/>
    </location>
</feature>
<organism evidence="8 9">
    <name type="scientific">Candidatus Desulfatibia vada</name>
    <dbReference type="NCBI Taxonomy" id="2841696"/>
    <lineage>
        <taxon>Bacteria</taxon>
        <taxon>Pseudomonadati</taxon>
        <taxon>Thermodesulfobacteriota</taxon>
        <taxon>Desulfobacteria</taxon>
        <taxon>Desulfobacterales</taxon>
        <taxon>Desulfobacterales incertae sedis</taxon>
        <taxon>Candidatus Desulfatibia</taxon>
    </lineage>
</organism>
<dbReference type="Proteomes" id="UP000605201">
    <property type="component" value="Unassembled WGS sequence"/>
</dbReference>
<feature type="transmembrane region" description="Helical" evidence="6">
    <location>
        <begin position="775"/>
        <end position="793"/>
    </location>
</feature>
<dbReference type="InterPro" id="IPR004869">
    <property type="entry name" value="MMPL_dom"/>
</dbReference>
<accession>A0A8J6P6J1</accession>
<evidence type="ECO:0000256" key="3">
    <source>
        <dbReference type="ARBA" id="ARBA00022692"/>
    </source>
</evidence>
<keyword evidence="3 6" id="KW-0812">Transmembrane</keyword>
<evidence type="ECO:0000256" key="5">
    <source>
        <dbReference type="ARBA" id="ARBA00023136"/>
    </source>
</evidence>
<evidence type="ECO:0000256" key="4">
    <source>
        <dbReference type="ARBA" id="ARBA00022989"/>
    </source>
</evidence>
<evidence type="ECO:0000259" key="7">
    <source>
        <dbReference type="PROSITE" id="PS50156"/>
    </source>
</evidence>
<proteinExistence type="predicted"/>